<accession>A0A378KY29</accession>
<organism evidence="8 10">
    <name type="scientific">Legionella quateirensis</name>
    <dbReference type="NCBI Taxonomy" id="45072"/>
    <lineage>
        <taxon>Bacteria</taxon>
        <taxon>Pseudomonadati</taxon>
        <taxon>Pseudomonadota</taxon>
        <taxon>Gammaproteobacteria</taxon>
        <taxon>Legionellales</taxon>
        <taxon>Legionellaceae</taxon>
        <taxon>Legionella</taxon>
    </lineage>
</organism>
<evidence type="ECO:0000313" key="9">
    <source>
        <dbReference type="Proteomes" id="UP000054639"/>
    </source>
</evidence>
<keyword evidence="8" id="KW-0378">Hydrolase</keyword>
<evidence type="ECO:0000313" key="8">
    <source>
        <dbReference type="EMBL" id="STY19079.1"/>
    </source>
</evidence>
<dbReference type="PIRSF" id="PIRSF004750">
    <property type="entry name" value="Nitrile_oxidored_YqcD_prd"/>
    <property type="match status" value="1"/>
</dbReference>
<evidence type="ECO:0000256" key="1">
    <source>
        <dbReference type="ARBA" id="ARBA00022490"/>
    </source>
</evidence>
<dbReference type="Pfam" id="PF14489">
    <property type="entry name" value="QueF"/>
    <property type="match status" value="1"/>
</dbReference>
<dbReference type="STRING" id="45072.Lqua_0500"/>
<comment type="subunit">
    <text evidence="5">Homodimer.</text>
</comment>
<comment type="subcellular location">
    <subcellularLocation>
        <location evidence="5">Cytoplasm</location>
    </subcellularLocation>
</comment>
<dbReference type="InterPro" id="IPR029139">
    <property type="entry name" value="QueF_N"/>
</dbReference>
<evidence type="ECO:0000259" key="6">
    <source>
        <dbReference type="Pfam" id="PF14819"/>
    </source>
</evidence>
<dbReference type="Proteomes" id="UP000054639">
    <property type="component" value="Unassembled WGS sequence"/>
</dbReference>
<evidence type="ECO:0000256" key="2">
    <source>
        <dbReference type="ARBA" id="ARBA00022785"/>
    </source>
</evidence>
<feature type="binding site" evidence="5">
    <location>
        <begin position="86"/>
        <end position="87"/>
    </location>
    <ligand>
        <name>NADPH</name>
        <dbReference type="ChEBI" id="CHEBI:57783"/>
    </ligand>
</feature>
<evidence type="ECO:0000313" key="10">
    <source>
        <dbReference type="Proteomes" id="UP000254230"/>
    </source>
</evidence>
<evidence type="ECO:0000256" key="4">
    <source>
        <dbReference type="ARBA" id="ARBA00023002"/>
    </source>
</evidence>
<dbReference type="InterPro" id="IPR043133">
    <property type="entry name" value="GTP-CH-I_C/QueF"/>
</dbReference>
<keyword evidence="4 5" id="KW-0560">Oxidoreductase</keyword>
<dbReference type="AlphaFoldDB" id="A0A378KY29"/>
<feature type="domain" description="NADPH-dependent 7-cyano-7-deazaguanine reductase N-terminal" evidence="6">
    <location>
        <begin position="17"/>
        <end position="127"/>
    </location>
</feature>
<comment type="pathway">
    <text evidence="5">tRNA modification; tRNA-queuosine biosynthesis.</text>
</comment>
<dbReference type="NCBIfam" id="TIGR03138">
    <property type="entry name" value="QueF"/>
    <property type="match status" value="1"/>
</dbReference>
<feature type="active site" description="Thioimide intermediate" evidence="5">
    <location>
        <position position="184"/>
    </location>
</feature>
<keyword evidence="9" id="KW-1185">Reference proteome</keyword>
<name>A0A378KY29_9GAMM</name>
<dbReference type="InterPro" id="IPR029500">
    <property type="entry name" value="QueF"/>
</dbReference>
<evidence type="ECO:0000256" key="5">
    <source>
        <dbReference type="HAMAP-Rule" id="MF_00817"/>
    </source>
</evidence>
<evidence type="ECO:0000313" key="7">
    <source>
        <dbReference type="EMBL" id="KTD52667.1"/>
    </source>
</evidence>
<feature type="active site" description="Proton donor" evidence="5">
    <location>
        <position position="191"/>
    </location>
</feature>
<keyword evidence="3 5" id="KW-0521">NADP</keyword>
<dbReference type="GO" id="GO:0016787">
    <property type="term" value="F:hydrolase activity"/>
    <property type="evidence" value="ECO:0007669"/>
    <property type="project" value="UniProtKB-KW"/>
</dbReference>
<proteinExistence type="inferred from homology"/>
<dbReference type="GO" id="GO:0005737">
    <property type="term" value="C:cytoplasm"/>
    <property type="evidence" value="ECO:0007669"/>
    <property type="project" value="UniProtKB-SubCell"/>
</dbReference>
<dbReference type="InterPro" id="IPR016428">
    <property type="entry name" value="QueF_type2"/>
</dbReference>
<dbReference type="UniPathway" id="UPA00392"/>
<dbReference type="Pfam" id="PF14819">
    <property type="entry name" value="QueF_N"/>
    <property type="match status" value="1"/>
</dbReference>
<dbReference type="HAMAP" id="MF_00817">
    <property type="entry name" value="QueF_type2"/>
    <property type="match status" value="1"/>
</dbReference>
<dbReference type="EMBL" id="LNYR01000006">
    <property type="protein sequence ID" value="KTD52667.1"/>
    <property type="molecule type" value="Genomic_DNA"/>
</dbReference>
<dbReference type="SUPFAM" id="SSF55620">
    <property type="entry name" value="Tetrahydrobiopterin biosynthesis enzymes-like"/>
    <property type="match status" value="1"/>
</dbReference>
<dbReference type="GO" id="GO:0008616">
    <property type="term" value="P:tRNA queuosine(34) biosynthetic process"/>
    <property type="evidence" value="ECO:0007669"/>
    <property type="project" value="UniProtKB-UniRule"/>
</dbReference>
<comment type="catalytic activity">
    <reaction evidence="5">
        <text>7-aminomethyl-7-carbaguanine + 2 NADP(+) = 7-cyano-7-carbaguanine + 2 NADPH + 3 H(+)</text>
        <dbReference type="Rhea" id="RHEA:13409"/>
        <dbReference type="ChEBI" id="CHEBI:15378"/>
        <dbReference type="ChEBI" id="CHEBI:45075"/>
        <dbReference type="ChEBI" id="CHEBI:57783"/>
        <dbReference type="ChEBI" id="CHEBI:58349"/>
        <dbReference type="ChEBI" id="CHEBI:58703"/>
        <dbReference type="EC" id="1.7.1.13"/>
    </reaction>
</comment>
<dbReference type="EMBL" id="UGOW01000001">
    <property type="protein sequence ID" value="STY19079.1"/>
    <property type="molecule type" value="Genomic_DNA"/>
</dbReference>
<comment type="function">
    <text evidence="5">Catalyzes the NADPH-dependent reduction of 7-cyano-7-deazaguanine (preQ0) to 7-aminomethyl-7-deazaguanine (preQ1).</text>
</comment>
<comment type="similarity">
    <text evidence="5">Belongs to the GTP cyclohydrolase I family. QueF type 2 subfamily.</text>
</comment>
<dbReference type="Proteomes" id="UP000254230">
    <property type="component" value="Unassembled WGS sequence"/>
</dbReference>
<keyword evidence="2 5" id="KW-0671">Queuosine biosynthesis</keyword>
<reference evidence="7 9" key="1">
    <citation type="submission" date="2015-11" db="EMBL/GenBank/DDBJ databases">
        <title>Genomic analysis of 38 Legionella species identifies large and diverse effector repertoires.</title>
        <authorList>
            <person name="Burstein D."/>
            <person name="Amaro F."/>
            <person name="Zusman T."/>
            <person name="Lifshitz Z."/>
            <person name="Cohen O."/>
            <person name="Gilbert J.A."/>
            <person name="Pupko T."/>
            <person name="Shuman H.A."/>
            <person name="Segal G."/>
        </authorList>
    </citation>
    <scope>NUCLEOTIDE SEQUENCE [LARGE SCALE GENOMIC DNA]</scope>
    <source>
        <strain evidence="7 9">ATCC 49507</strain>
    </source>
</reference>
<dbReference type="OrthoDB" id="9789995at2"/>
<dbReference type="InterPro" id="IPR050084">
    <property type="entry name" value="NADPH_dep_7-cyano-7-deazaG_red"/>
</dbReference>
<dbReference type="EC" id="1.7.1.13" evidence="5"/>
<feature type="binding site" evidence="5">
    <location>
        <begin position="84"/>
        <end position="86"/>
    </location>
    <ligand>
        <name>substrate</name>
    </ligand>
</feature>
<keyword evidence="1 5" id="KW-0963">Cytoplasm</keyword>
<reference evidence="8 10" key="2">
    <citation type="submission" date="2018-06" db="EMBL/GenBank/DDBJ databases">
        <authorList>
            <consortium name="Pathogen Informatics"/>
            <person name="Doyle S."/>
        </authorList>
    </citation>
    <scope>NUCLEOTIDE SEQUENCE [LARGE SCALE GENOMIC DNA]</scope>
    <source>
        <strain evidence="8 10">NCTC12376</strain>
    </source>
</reference>
<dbReference type="PANTHER" id="PTHR34354:SF1">
    <property type="entry name" value="NADPH-DEPENDENT 7-CYANO-7-DEAZAGUANINE REDUCTASE"/>
    <property type="match status" value="1"/>
</dbReference>
<dbReference type="GO" id="GO:0033739">
    <property type="term" value="F:preQ1 synthase activity"/>
    <property type="evidence" value="ECO:0007669"/>
    <property type="project" value="UniProtKB-UniRule"/>
</dbReference>
<gene>
    <name evidence="5 8" type="primary">queF</name>
    <name evidence="7" type="ORF">Lqua_0500</name>
    <name evidence="8" type="ORF">NCTC12376_02909</name>
</gene>
<dbReference type="PANTHER" id="PTHR34354">
    <property type="entry name" value="NADPH-DEPENDENT 7-CYANO-7-DEAZAGUANINE REDUCTASE"/>
    <property type="match status" value="1"/>
</dbReference>
<feature type="binding site" evidence="5">
    <location>
        <begin position="252"/>
        <end position="253"/>
    </location>
    <ligand>
        <name>NADPH</name>
        <dbReference type="ChEBI" id="CHEBI:57783"/>
    </ligand>
</feature>
<protein>
    <recommendedName>
        <fullName evidence="5">NADPH-dependent 7-cyano-7-deazaguanine reductase</fullName>
        <ecNumber evidence="5">1.7.1.13</ecNumber>
    </recommendedName>
    <alternativeName>
        <fullName evidence="5">7-cyano-7-carbaguanine reductase</fullName>
    </alternativeName>
    <alternativeName>
        <fullName evidence="5">NADPH-dependent nitrile oxidoreductase</fullName>
    </alternativeName>
    <alternativeName>
        <fullName evidence="5">PreQ(0) reductase</fullName>
    </alternativeName>
</protein>
<evidence type="ECO:0000256" key="3">
    <source>
        <dbReference type="ARBA" id="ARBA00022857"/>
    </source>
</evidence>
<feature type="binding site" evidence="5">
    <location>
        <begin position="223"/>
        <end position="224"/>
    </location>
    <ligand>
        <name>substrate</name>
    </ligand>
</feature>
<dbReference type="RefSeq" id="WP_115148785.1">
    <property type="nucleotide sequence ID" value="NZ_CAAAIL010000033.1"/>
</dbReference>
<dbReference type="Gene3D" id="3.30.1130.10">
    <property type="match status" value="2"/>
</dbReference>
<sequence length="278" mass="32123">MEFELEHQLELGKKSEYEAQYNADKLFPIPREGKRLEIGINPDQLPFWGFDTWNHYEVSWLNAKGKPIVAVAEIVYDCHSPNIIESKSLKLYFNTFNNTQFDSIADVERTIINDLSQRLKSEVSVTIQQLGNSKTIAFQNSFDGESIDSLDIACSVYSVDPSLLTVEDHLVEETLYSDLLKSNCLVTYQPDWGSVQISYKGPKINREGLLKYIVSFRNHNEFHEQCIERIFVDIMNQCKPEKLTVYGRYTRRGGLDINPYRSTIKPEPNAKNIRLVRQ</sequence>